<reference evidence="1" key="2">
    <citation type="submission" date="2021-04" db="EMBL/GenBank/DDBJ databases">
        <authorList>
            <person name="Gilroy R."/>
        </authorList>
    </citation>
    <scope>NUCLEOTIDE SEQUENCE</scope>
    <source>
        <strain evidence="1">CHK186-1790</strain>
    </source>
</reference>
<dbReference type="AlphaFoldDB" id="A0A9D2P1Z5"/>
<evidence type="ECO:0000313" key="2">
    <source>
        <dbReference type="Proteomes" id="UP000823882"/>
    </source>
</evidence>
<name>A0A9D2P1Z5_9FIRM</name>
<evidence type="ECO:0000313" key="1">
    <source>
        <dbReference type="EMBL" id="HJC41199.1"/>
    </source>
</evidence>
<gene>
    <name evidence="1" type="ORF">H9701_06570</name>
</gene>
<accession>A0A9D2P1Z5</accession>
<dbReference type="Proteomes" id="UP000823882">
    <property type="component" value="Unassembled WGS sequence"/>
</dbReference>
<organism evidence="1 2">
    <name type="scientific">Candidatus Intestinimonas pullistercoris</name>
    <dbReference type="NCBI Taxonomy" id="2838623"/>
    <lineage>
        <taxon>Bacteria</taxon>
        <taxon>Bacillati</taxon>
        <taxon>Bacillota</taxon>
        <taxon>Clostridia</taxon>
        <taxon>Eubacteriales</taxon>
        <taxon>Intestinimonas</taxon>
    </lineage>
</organism>
<dbReference type="EMBL" id="DWWJ01000113">
    <property type="protein sequence ID" value="HJC41199.1"/>
    <property type="molecule type" value="Genomic_DNA"/>
</dbReference>
<reference evidence="1" key="1">
    <citation type="journal article" date="2021" name="PeerJ">
        <title>Extensive microbial diversity within the chicken gut microbiome revealed by metagenomics and culture.</title>
        <authorList>
            <person name="Gilroy R."/>
            <person name="Ravi A."/>
            <person name="Getino M."/>
            <person name="Pursley I."/>
            <person name="Horton D.L."/>
            <person name="Alikhan N.F."/>
            <person name="Baker D."/>
            <person name="Gharbi K."/>
            <person name="Hall N."/>
            <person name="Watson M."/>
            <person name="Adriaenssens E.M."/>
            <person name="Foster-Nyarko E."/>
            <person name="Jarju S."/>
            <person name="Secka A."/>
            <person name="Antonio M."/>
            <person name="Oren A."/>
            <person name="Chaudhuri R.R."/>
            <person name="La Ragione R."/>
            <person name="Hildebrand F."/>
            <person name="Pallen M.J."/>
        </authorList>
    </citation>
    <scope>NUCLEOTIDE SEQUENCE</scope>
    <source>
        <strain evidence="1">CHK186-1790</strain>
    </source>
</reference>
<comment type="caution">
    <text evidence="1">The sequence shown here is derived from an EMBL/GenBank/DDBJ whole genome shotgun (WGS) entry which is preliminary data.</text>
</comment>
<sequence>MKRISETLALQNVFAPQSVDASTDKTSNYVDLSGVEEAVFLISTAALGSGKSLTVKLMAASDSSGSDAEEIGSAKFTDAEGTAPQLAAVSYRVSALHGRYAAVTFQHDGAAAVVCGVTVAANTLYVPVNDWVLVV</sequence>
<protein>
    <submittedName>
        <fullName evidence="1">Uncharacterized protein</fullName>
    </submittedName>
</protein>
<proteinExistence type="predicted"/>